<keyword evidence="2" id="KW-1185">Reference proteome</keyword>
<accession>A0A0V0T030</accession>
<proteinExistence type="predicted"/>
<organism evidence="1 2">
    <name type="scientific">Trichinella murrelli</name>
    <dbReference type="NCBI Taxonomy" id="144512"/>
    <lineage>
        <taxon>Eukaryota</taxon>
        <taxon>Metazoa</taxon>
        <taxon>Ecdysozoa</taxon>
        <taxon>Nematoda</taxon>
        <taxon>Enoplea</taxon>
        <taxon>Dorylaimia</taxon>
        <taxon>Trichinellida</taxon>
        <taxon>Trichinellidae</taxon>
        <taxon>Trichinella</taxon>
    </lineage>
</organism>
<sequence length="33" mass="4050">MADNRRRVLYACDAQVQFARRSFVRQRRVDCMM</sequence>
<gene>
    <name evidence="1" type="ORF">T05_2112</name>
</gene>
<evidence type="ECO:0000313" key="2">
    <source>
        <dbReference type="Proteomes" id="UP000055048"/>
    </source>
</evidence>
<reference evidence="1 2" key="1">
    <citation type="submission" date="2015-01" db="EMBL/GenBank/DDBJ databases">
        <title>Evolution of Trichinella species and genotypes.</title>
        <authorList>
            <person name="Korhonen P.K."/>
            <person name="Edoardo P."/>
            <person name="Giuseppe L.R."/>
            <person name="Gasser R.B."/>
        </authorList>
    </citation>
    <scope>NUCLEOTIDE SEQUENCE [LARGE SCALE GENOMIC DNA]</scope>
    <source>
        <strain evidence="1">ISS417</strain>
    </source>
</reference>
<dbReference type="Proteomes" id="UP000055048">
    <property type="component" value="Unassembled WGS sequence"/>
</dbReference>
<dbReference type="AlphaFoldDB" id="A0A0V0T030"/>
<evidence type="ECO:0000313" key="1">
    <source>
        <dbReference type="EMBL" id="KRX32342.1"/>
    </source>
</evidence>
<protein>
    <submittedName>
        <fullName evidence="1">Uncharacterized protein</fullName>
    </submittedName>
</protein>
<name>A0A0V0T030_9BILA</name>
<dbReference type="EMBL" id="JYDJ01001257">
    <property type="protein sequence ID" value="KRX32342.1"/>
    <property type="molecule type" value="Genomic_DNA"/>
</dbReference>
<comment type="caution">
    <text evidence="1">The sequence shown here is derived from an EMBL/GenBank/DDBJ whole genome shotgun (WGS) entry which is preliminary data.</text>
</comment>